<evidence type="ECO:0000313" key="3">
    <source>
        <dbReference type="EMBL" id="KKM95670.1"/>
    </source>
</evidence>
<gene>
    <name evidence="3" type="ORF">LCGC14_1185900</name>
</gene>
<feature type="domain" description="LpxI C-terminal" evidence="1">
    <location>
        <begin position="112"/>
        <end position="241"/>
    </location>
</feature>
<evidence type="ECO:0008006" key="4">
    <source>
        <dbReference type="Google" id="ProtNLM"/>
    </source>
</evidence>
<accession>A0A0F9P3N0</accession>
<name>A0A0F9P3N0_9ZZZZ</name>
<dbReference type="AlphaFoldDB" id="A0A0F9P3N0"/>
<proteinExistence type="predicted"/>
<protein>
    <recommendedName>
        <fullName evidence="4">LpxI C-terminal domain-containing protein</fullName>
    </recommendedName>
</protein>
<dbReference type="InterPro" id="IPR010415">
    <property type="entry name" value="LpxI_C"/>
</dbReference>
<organism evidence="3">
    <name type="scientific">marine sediment metagenome</name>
    <dbReference type="NCBI Taxonomy" id="412755"/>
    <lineage>
        <taxon>unclassified sequences</taxon>
        <taxon>metagenomes</taxon>
        <taxon>ecological metagenomes</taxon>
    </lineage>
</organism>
<dbReference type="InterPro" id="IPR041255">
    <property type="entry name" value="LpxI_N"/>
</dbReference>
<sequence>MGYSCVVAGIKDEAETDLRNKVDIFKWVDVGDILNLIAFFKKNGVKEAVFAGKVDHRKIFNKEKFNEASWRLLAQGKDRGPTAILKTIIDFMAKEGIQITDPTSFVASSFCQEGVLTKTKPSPAAEEDIEFGFNIAKNIADLDIGQAVIVKDKAVVAVEGMEGTDEVIKRGGRLAGEETVVVKVSRSFQDARVDLPAVGLNTVKSLVEAKSRALCIEAQSIPFFQKEEAISLADAHRISIVVKETVKEKK</sequence>
<dbReference type="PANTHER" id="PTHR39962:SF1">
    <property type="entry name" value="LPXI FAMILY PROTEIN"/>
    <property type="match status" value="1"/>
</dbReference>
<feature type="domain" description="LpxI N-terminal" evidence="2">
    <location>
        <begin position="2"/>
        <end position="107"/>
    </location>
</feature>
<dbReference type="EMBL" id="LAZR01005976">
    <property type="protein sequence ID" value="KKM95670.1"/>
    <property type="molecule type" value="Genomic_DNA"/>
</dbReference>
<evidence type="ECO:0000259" key="2">
    <source>
        <dbReference type="Pfam" id="PF17930"/>
    </source>
</evidence>
<dbReference type="Gene3D" id="3.40.140.80">
    <property type="match status" value="1"/>
</dbReference>
<evidence type="ECO:0000259" key="1">
    <source>
        <dbReference type="Pfam" id="PF06230"/>
    </source>
</evidence>
<dbReference type="InterPro" id="IPR043167">
    <property type="entry name" value="LpxI_C_sf"/>
</dbReference>
<reference evidence="3" key="1">
    <citation type="journal article" date="2015" name="Nature">
        <title>Complex archaea that bridge the gap between prokaryotes and eukaryotes.</title>
        <authorList>
            <person name="Spang A."/>
            <person name="Saw J.H."/>
            <person name="Jorgensen S.L."/>
            <person name="Zaremba-Niedzwiedzka K."/>
            <person name="Martijn J."/>
            <person name="Lind A.E."/>
            <person name="van Eijk R."/>
            <person name="Schleper C."/>
            <person name="Guy L."/>
            <person name="Ettema T.J."/>
        </authorList>
    </citation>
    <scope>NUCLEOTIDE SEQUENCE</scope>
</reference>
<dbReference type="Pfam" id="PF17930">
    <property type="entry name" value="LpxI_N"/>
    <property type="match status" value="1"/>
</dbReference>
<dbReference type="InterPro" id="IPR053174">
    <property type="entry name" value="LpxI"/>
</dbReference>
<dbReference type="PANTHER" id="PTHR39962">
    <property type="entry name" value="BLL4848 PROTEIN"/>
    <property type="match status" value="1"/>
</dbReference>
<dbReference type="Pfam" id="PF06230">
    <property type="entry name" value="LpxI_C"/>
    <property type="match status" value="1"/>
</dbReference>
<dbReference type="Gene3D" id="3.40.50.20">
    <property type="match status" value="1"/>
</dbReference>
<comment type="caution">
    <text evidence="3">The sequence shown here is derived from an EMBL/GenBank/DDBJ whole genome shotgun (WGS) entry which is preliminary data.</text>
</comment>